<dbReference type="Gene3D" id="3.20.20.190">
    <property type="entry name" value="Phosphatidylinositol (PI) phosphodiesterase"/>
    <property type="match status" value="1"/>
</dbReference>
<organism evidence="3 4">
    <name type="scientific">Albibacterium bauzanense</name>
    <dbReference type="NCBI Taxonomy" id="653929"/>
    <lineage>
        <taxon>Bacteria</taxon>
        <taxon>Pseudomonadati</taxon>
        <taxon>Bacteroidota</taxon>
        <taxon>Sphingobacteriia</taxon>
        <taxon>Sphingobacteriales</taxon>
        <taxon>Sphingobacteriaceae</taxon>
        <taxon>Albibacterium</taxon>
    </lineage>
</organism>
<protein>
    <submittedName>
        <fullName evidence="3">Glycerophosphoryl diester phosphodiesterase</fullName>
    </submittedName>
</protein>
<evidence type="ECO:0000313" key="4">
    <source>
        <dbReference type="Proteomes" id="UP000294616"/>
    </source>
</evidence>
<evidence type="ECO:0000256" key="1">
    <source>
        <dbReference type="SAM" id="SignalP"/>
    </source>
</evidence>
<proteinExistence type="predicted"/>
<reference evidence="3 4" key="1">
    <citation type="submission" date="2019-03" db="EMBL/GenBank/DDBJ databases">
        <title>Genomic Encyclopedia of Archaeal and Bacterial Type Strains, Phase II (KMG-II): from individual species to whole genera.</title>
        <authorList>
            <person name="Goeker M."/>
        </authorList>
    </citation>
    <scope>NUCLEOTIDE SEQUENCE [LARGE SCALE GENOMIC DNA]</scope>
    <source>
        <strain evidence="3 4">DSM 22554</strain>
    </source>
</reference>
<dbReference type="GO" id="GO:0006644">
    <property type="term" value="P:phospholipid metabolic process"/>
    <property type="evidence" value="ECO:0007669"/>
    <property type="project" value="TreeGrafter"/>
</dbReference>
<evidence type="ECO:0000259" key="2">
    <source>
        <dbReference type="PROSITE" id="PS51704"/>
    </source>
</evidence>
<dbReference type="GO" id="GO:0070291">
    <property type="term" value="P:N-acylethanolamine metabolic process"/>
    <property type="evidence" value="ECO:0007669"/>
    <property type="project" value="TreeGrafter"/>
</dbReference>
<dbReference type="SUPFAM" id="SSF51695">
    <property type="entry name" value="PLC-like phosphodiesterases"/>
    <property type="match status" value="1"/>
</dbReference>
<comment type="caution">
    <text evidence="3">The sequence shown here is derived from an EMBL/GenBank/DDBJ whole genome shotgun (WGS) entry which is preliminary data.</text>
</comment>
<dbReference type="GO" id="GO:0006580">
    <property type="term" value="P:ethanolamine metabolic process"/>
    <property type="evidence" value="ECO:0007669"/>
    <property type="project" value="TreeGrafter"/>
</dbReference>
<dbReference type="GO" id="GO:0008889">
    <property type="term" value="F:glycerophosphodiester phosphodiesterase activity"/>
    <property type="evidence" value="ECO:0007669"/>
    <property type="project" value="TreeGrafter"/>
</dbReference>
<dbReference type="RefSeq" id="WP_132222423.1">
    <property type="nucleotide sequence ID" value="NZ_SMGO01000001.1"/>
</dbReference>
<dbReference type="Proteomes" id="UP000294616">
    <property type="component" value="Unassembled WGS sequence"/>
</dbReference>
<dbReference type="PANTHER" id="PTHR46320:SF1">
    <property type="entry name" value="GLYCEROPHOSPHODIESTER PHOSPHODIESTERASE 1"/>
    <property type="match status" value="1"/>
</dbReference>
<sequence length="292" mass="33415">MIFSRLKGVFIVFSLVVFATKPTVQAQSSRVDTILEVYNHEPQTILVASHRGGHKDFPENSLAAIDEAIRVGAHIVELDVRETKDGELVIMHDKTVDRTTTGTGAIDSYLYSDLQKLFLTRNGQATSSYVPTLKEALLRTKGNILIDIDFKAESFETAKRVYELISELEMDEQVLFFLYDYKQMPQLYRLNPLIKIMPRAYNMEDLEGIVKMNMTKIIHIDNSFINNEKELNKLRSQGIRFWANTLGDVDKAAVTDLQHYQNFFNKMKSVSVVQTDEPELAVQYLKNQEGTH</sequence>
<dbReference type="InterPro" id="IPR030395">
    <property type="entry name" value="GP_PDE_dom"/>
</dbReference>
<evidence type="ECO:0000313" key="3">
    <source>
        <dbReference type="EMBL" id="TCK85869.1"/>
    </source>
</evidence>
<feature type="domain" description="GP-PDE" evidence="2">
    <location>
        <begin position="45"/>
        <end position="285"/>
    </location>
</feature>
<dbReference type="GO" id="GO:0005886">
    <property type="term" value="C:plasma membrane"/>
    <property type="evidence" value="ECO:0007669"/>
    <property type="project" value="TreeGrafter"/>
</dbReference>
<keyword evidence="4" id="KW-1185">Reference proteome</keyword>
<dbReference type="AlphaFoldDB" id="A0A4R1M7P6"/>
<dbReference type="CDD" id="cd08566">
    <property type="entry name" value="GDPD_AtGDE_like"/>
    <property type="match status" value="1"/>
</dbReference>
<dbReference type="PROSITE" id="PS51704">
    <property type="entry name" value="GP_PDE"/>
    <property type="match status" value="1"/>
</dbReference>
<dbReference type="Pfam" id="PF03009">
    <property type="entry name" value="GDPD"/>
    <property type="match status" value="1"/>
</dbReference>
<dbReference type="InterPro" id="IPR017946">
    <property type="entry name" value="PLC-like_Pdiesterase_TIM-brl"/>
</dbReference>
<dbReference type="OrthoDB" id="384721at2"/>
<feature type="signal peptide" evidence="1">
    <location>
        <begin position="1"/>
        <end position="26"/>
    </location>
</feature>
<dbReference type="PANTHER" id="PTHR46320">
    <property type="entry name" value="GLYCEROPHOSPHODIESTER PHOSPHODIESTERASE 1"/>
    <property type="match status" value="1"/>
</dbReference>
<dbReference type="PROSITE" id="PS50007">
    <property type="entry name" value="PIPLC_X_DOMAIN"/>
    <property type="match status" value="1"/>
</dbReference>
<gene>
    <name evidence="3" type="ORF">C8N28_1186</name>
</gene>
<name>A0A4R1M7P6_9SPHI</name>
<dbReference type="EMBL" id="SMGO01000001">
    <property type="protein sequence ID" value="TCK85869.1"/>
    <property type="molecule type" value="Genomic_DNA"/>
</dbReference>
<feature type="chain" id="PRO_5020686578" evidence="1">
    <location>
        <begin position="27"/>
        <end position="292"/>
    </location>
</feature>
<accession>A0A4R1M7P6</accession>
<keyword evidence="1" id="KW-0732">Signal</keyword>